<sequence>MPKRRSPKQRVLNHFHLAVIFFSAAAISLGLILALIYFYLSLNLPSISKLANYEPPATTTVLDHRGEVLAYWYKERRFPVPLSQVPPYLIQAFVSAEDARFYEHQGLDFWSILRAIIIDIKERRIVQGGSTITQQVARALLLTRERTFKRKLKEAILAWQIDSALTKDEILTIYLNQIYLGAGAYGVEAAARTYFNKHVWELTLPEAALIAGLTPAPSLYNPFRNPELALKRRAYVLKRMAEEGYISLETAQKAMASPLKLNPGDFSPKKEALYFLTVLKSRLEKKLGESLYTGGYTIYASLDLLWQEEAQKRLKEHLKLIAKRNKQKDIPQGAIICLDNKSGAVRVLIGGRDFDHNQFNRAIQARRQPGSAFKPLIWAAALEKNLATAASQIVDEPVVLPGAKPGSYWQPKNFDKGYLGPISLRTALVHSRNTAAVKLAYAVGLPDVITMAKTMGINSPLARDYSIALGSSGVSLLELVRAYSVFANQGVLNEETLVDSIFDRHGQEISWEKSSKRVLSAETAYIMEFLLHEVVRAGTGRCAKQLGVWVAGKTGTTDNYHDAWFIGFTPEVTCGVWIGYDRIKPLGRLETGGRAACPLWVEVMKSRPNNYKNKNPEPPQGIVFIETKDFDPLRGEETLLFPFKEQNIPELKNSLPRRTFPSILRELLRPLGF</sequence>
<comment type="similarity">
    <text evidence="4">In the N-terminal section; belongs to the glycosyltransferase 51 family.</text>
</comment>
<keyword evidence="7" id="KW-0645">Protease</keyword>
<keyword evidence="14 21" id="KW-1133">Transmembrane helix</keyword>
<accession>A0A177E8F9</accession>
<evidence type="ECO:0000256" key="6">
    <source>
        <dbReference type="ARBA" id="ARBA00022645"/>
    </source>
</evidence>
<evidence type="ECO:0000256" key="19">
    <source>
        <dbReference type="ARBA" id="ARBA00049902"/>
    </source>
</evidence>
<keyword evidence="17" id="KW-0961">Cell wall biogenesis/degradation</keyword>
<comment type="caution">
    <text evidence="24">The sequence shown here is derived from an EMBL/GenBank/DDBJ whole genome shotgun (WGS) entry which is preliminary data.</text>
</comment>
<comment type="catalytic activity">
    <reaction evidence="18">
        <text>Preferential cleavage: (Ac)2-L-Lys-D-Ala-|-D-Ala. Also transpeptidation of peptidyl-alanyl moieties that are N-acyl substituents of D-alanine.</text>
        <dbReference type="EC" id="3.4.16.4"/>
    </reaction>
</comment>
<evidence type="ECO:0000256" key="15">
    <source>
        <dbReference type="ARBA" id="ARBA00023136"/>
    </source>
</evidence>
<dbReference type="GO" id="GO:0071555">
    <property type="term" value="P:cell wall organization"/>
    <property type="evidence" value="ECO:0007669"/>
    <property type="project" value="UniProtKB-KW"/>
</dbReference>
<comment type="pathway">
    <text evidence="2">Cell wall biogenesis; peptidoglycan biosynthesis.</text>
</comment>
<evidence type="ECO:0000256" key="8">
    <source>
        <dbReference type="ARBA" id="ARBA00022676"/>
    </source>
</evidence>
<feature type="domain" description="Glycosyl transferase family 51" evidence="23">
    <location>
        <begin position="67"/>
        <end position="240"/>
    </location>
</feature>
<evidence type="ECO:0000256" key="13">
    <source>
        <dbReference type="ARBA" id="ARBA00022984"/>
    </source>
</evidence>
<evidence type="ECO:0000256" key="20">
    <source>
        <dbReference type="ARBA" id="ARBA00060592"/>
    </source>
</evidence>
<evidence type="ECO:0000256" key="9">
    <source>
        <dbReference type="ARBA" id="ARBA00022679"/>
    </source>
</evidence>
<dbReference type="FunFam" id="1.10.3810.10:FF:000003">
    <property type="entry name" value="Penicillin-binding protein 1a"/>
    <property type="match status" value="1"/>
</dbReference>
<name>A0A177E8F9_9BACT</name>
<keyword evidence="25" id="KW-1185">Reference proteome</keyword>
<feature type="transmembrane region" description="Helical" evidence="21">
    <location>
        <begin position="12"/>
        <end position="40"/>
    </location>
</feature>
<dbReference type="SUPFAM" id="SSF53955">
    <property type="entry name" value="Lysozyme-like"/>
    <property type="match status" value="1"/>
</dbReference>
<evidence type="ECO:0000256" key="3">
    <source>
        <dbReference type="ARBA" id="ARBA00007090"/>
    </source>
</evidence>
<evidence type="ECO:0000256" key="2">
    <source>
        <dbReference type="ARBA" id="ARBA00004752"/>
    </source>
</evidence>
<evidence type="ECO:0000256" key="17">
    <source>
        <dbReference type="ARBA" id="ARBA00023316"/>
    </source>
</evidence>
<dbReference type="RefSeq" id="WP_068541122.1">
    <property type="nucleotide sequence ID" value="NZ_LSFI01000008.1"/>
</dbReference>
<dbReference type="GO" id="GO:0005886">
    <property type="term" value="C:plasma membrane"/>
    <property type="evidence" value="ECO:0007669"/>
    <property type="project" value="UniProtKB-SubCell"/>
</dbReference>
<keyword evidence="11" id="KW-0378">Hydrolase</keyword>
<comment type="pathway">
    <text evidence="20">Glycan biosynthesis.</text>
</comment>
<dbReference type="STRING" id="1795632.TH606_02505"/>
<dbReference type="GO" id="GO:0009252">
    <property type="term" value="P:peptidoglycan biosynthetic process"/>
    <property type="evidence" value="ECO:0007669"/>
    <property type="project" value="UniProtKB-KW"/>
</dbReference>
<dbReference type="AlphaFoldDB" id="A0A177E8F9"/>
<dbReference type="GO" id="GO:0009002">
    <property type="term" value="F:serine-type D-Ala-D-Ala carboxypeptidase activity"/>
    <property type="evidence" value="ECO:0007669"/>
    <property type="project" value="UniProtKB-EC"/>
</dbReference>
<dbReference type="InterPro" id="IPR012338">
    <property type="entry name" value="Beta-lactam/transpept-like"/>
</dbReference>
<evidence type="ECO:0000256" key="16">
    <source>
        <dbReference type="ARBA" id="ARBA00023268"/>
    </source>
</evidence>
<keyword evidence="6" id="KW-0121">Carboxypeptidase</keyword>
<dbReference type="Pfam" id="PF00912">
    <property type="entry name" value="Transgly"/>
    <property type="match status" value="1"/>
</dbReference>
<evidence type="ECO:0000256" key="12">
    <source>
        <dbReference type="ARBA" id="ARBA00022960"/>
    </source>
</evidence>
<dbReference type="GO" id="GO:0008955">
    <property type="term" value="F:peptidoglycan glycosyltransferase activity"/>
    <property type="evidence" value="ECO:0007669"/>
    <property type="project" value="UniProtKB-EC"/>
</dbReference>
<keyword evidence="16" id="KW-0511">Multifunctional enzyme</keyword>
<keyword evidence="10 21" id="KW-0812">Transmembrane</keyword>
<dbReference type="Proteomes" id="UP000076964">
    <property type="component" value="Unassembled WGS sequence"/>
</dbReference>
<dbReference type="SUPFAM" id="SSF56601">
    <property type="entry name" value="beta-lactamase/transpeptidase-like"/>
    <property type="match status" value="1"/>
</dbReference>
<comment type="subcellular location">
    <subcellularLocation>
        <location evidence="1">Cell membrane</location>
    </subcellularLocation>
</comment>
<evidence type="ECO:0000313" key="25">
    <source>
        <dbReference type="Proteomes" id="UP000076964"/>
    </source>
</evidence>
<evidence type="ECO:0000256" key="10">
    <source>
        <dbReference type="ARBA" id="ARBA00022692"/>
    </source>
</evidence>
<organism evidence="24 25">
    <name type="scientific">Thermodesulfatator autotrophicus</name>
    <dbReference type="NCBI Taxonomy" id="1795632"/>
    <lineage>
        <taxon>Bacteria</taxon>
        <taxon>Pseudomonadati</taxon>
        <taxon>Thermodesulfobacteriota</taxon>
        <taxon>Thermodesulfobacteria</taxon>
        <taxon>Thermodesulfobacteriales</taxon>
        <taxon>Thermodesulfatatoraceae</taxon>
        <taxon>Thermodesulfatator</taxon>
    </lineage>
</organism>
<protein>
    <submittedName>
        <fullName evidence="24">Uncharacterized protein</fullName>
    </submittedName>
</protein>
<dbReference type="InterPro" id="IPR001264">
    <property type="entry name" value="Glyco_trans_51"/>
</dbReference>
<comment type="catalytic activity">
    <reaction evidence="19">
        <text>[GlcNAc-(1-&gt;4)-Mur2Ac(oyl-L-Ala-gamma-D-Glu-L-Lys-D-Ala-D-Ala)](n)-di-trans,octa-cis-undecaprenyl diphosphate + beta-D-GlcNAc-(1-&gt;4)-Mur2Ac(oyl-L-Ala-gamma-D-Glu-L-Lys-D-Ala-D-Ala)-di-trans,octa-cis-undecaprenyl diphosphate = [GlcNAc-(1-&gt;4)-Mur2Ac(oyl-L-Ala-gamma-D-Glu-L-Lys-D-Ala-D-Ala)](n+1)-di-trans,octa-cis-undecaprenyl diphosphate + di-trans,octa-cis-undecaprenyl diphosphate + H(+)</text>
        <dbReference type="Rhea" id="RHEA:23708"/>
        <dbReference type="Rhea" id="RHEA-COMP:9602"/>
        <dbReference type="Rhea" id="RHEA-COMP:9603"/>
        <dbReference type="ChEBI" id="CHEBI:15378"/>
        <dbReference type="ChEBI" id="CHEBI:58405"/>
        <dbReference type="ChEBI" id="CHEBI:60033"/>
        <dbReference type="ChEBI" id="CHEBI:78435"/>
        <dbReference type="EC" id="2.4.99.28"/>
    </reaction>
</comment>
<dbReference type="GO" id="GO:0008658">
    <property type="term" value="F:penicillin binding"/>
    <property type="evidence" value="ECO:0007669"/>
    <property type="project" value="InterPro"/>
</dbReference>
<keyword evidence="5" id="KW-1003">Cell membrane</keyword>
<dbReference type="PANTHER" id="PTHR32282">
    <property type="entry name" value="BINDING PROTEIN TRANSPEPTIDASE, PUTATIVE-RELATED"/>
    <property type="match status" value="1"/>
</dbReference>
<keyword evidence="12" id="KW-0133">Cell shape</keyword>
<dbReference type="NCBIfam" id="TIGR02074">
    <property type="entry name" value="PBP_1a_fam"/>
    <property type="match status" value="1"/>
</dbReference>
<dbReference type="InterPro" id="IPR001460">
    <property type="entry name" value="PCN-bd_Tpept"/>
</dbReference>
<dbReference type="InterPro" id="IPR036950">
    <property type="entry name" value="PBP_transglycosylase"/>
</dbReference>
<evidence type="ECO:0000256" key="21">
    <source>
        <dbReference type="SAM" id="Phobius"/>
    </source>
</evidence>
<evidence type="ECO:0000256" key="4">
    <source>
        <dbReference type="ARBA" id="ARBA00007739"/>
    </source>
</evidence>
<evidence type="ECO:0000259" key="23">
    <source>
        <dbReference type="Pfam" id="PF00912"/>
    </source>
</evidence>
<keyword evidence="9" id="KW-0808">Transferase</keyword>
<dbReference type="EMBL" id="LSFI01000008">
    <property type="protein sequence ID" value="OAG28243.1"/>
    <property type="molecule type" value="Genomic_DNA"/>
</dbReference>
<comment type="similarity">
    <text evidence="3">In the C-terminal section; belongs to the transpeptidase family.</text>
</comment>
<keyword evidence="15 21" id="KW-0472">Membrane</keyword>
<evidence type="ECO:0000256" key="1">
    <source>
        <dbReference type="ARBA" id="ARBA00004236"/>
    </source>
</evidence>
<evidence type="ECO:0000256" key="14">
    <source>
        <dbReference type="ARBA" id="ARBA00022989"/>
    </source>
</evidence>
<dbReference type="PANTHER" id="PTHR32282:SF11">
    <property type="entry name" value="PENICILLIN-BINDING PROTEIN 1B"/>
    <property type="match status" value="1"/>
</dbReference>
<evidence type="ECO:0000256" key="5">
    <source>
        <dbReference type="ARBA" id="ARBA00022475"/>
    </source>
</evidence>
<gene>
    <name evidence="24" type="ORF">TH606_02505</name>
</gene>
<dbReference type="GO" id="GO:0030288">
    <property type="term" value="C:outer membrane-bounded periplasmic space"/>
    <property type="evidence" value="ECO:0007669"/>
    <property type="project" value="TreeGrafter"/>
</dbReference>
<evidence type="ECO:0000256" key="11">
    <source>
        <dbReference type="ARBA" id="ARBA00022801"/>
    </source>
</evidence>
<dbReference type="InterPro" id="IPR023346">
    <property type="entry name" value="Lysozyme-like_dom_sf"/>
</dbReference>
<dbReference type="Gene3D" id="3.40.710.10">
    <property type="entry name" value="DD-peptidase/beta-lactamase superfamily"/>
    <property type="match status" value="1"/>
</dbReference>
<evidence type="ECO:0000259" key="22">
    <source>
        <dbReference type="Pfam" id="PF00905"/>
    </source>
</evidence>
<dbReference type="GO" id="GO:0006508">
    <property type="term" value="P:proteolysis"/>
    <property type="evidence" value="ECO:0007669"/>
    <property type="project" value="UniProtKB-KW"/>
</dbReference>
<evidence type="ECO:0000256" key="7">
    <source>
        <dbReference type="ARBA" id="ARBA00022670"/>
    </source>
</evidence>
<dbReference type="GO" id="GO:0008360">
    <property type="term" value="P:regulation of cell shape"/>
    <property type="evidence" value="ECO:0007669"/>
    <property type="project" value="UniProtKB-KW"/>
</dbReference>
<keyword evidence="13" id="KW-0573">Peptidoglycan synthesis</keyword>
<dbReference type="Pfam" id="PF00905">
    <property type="entry name" value="Transpeptidase"/>
    <property type="match status" value="1"/>
</dbReference>
<proteinExistence type="inferred from homology"/>
<dbReference type="Gene3D" id="1.10.3810.10">
    <property type="entry name" value="Biosynthetic peptidoglycan transglycosylase-like"/>
    <property type="match status" value="1"/>
</dbReference>
<evidence type="ECO:0000256" key="18">
    <source>
        <dbReference type="ARBA" id="ARBA00034000"/>
    </source>
</evidence>
<evidence type="ECO:0000313" key="24">
    <source>
        <dbReference type="EMBL" id="OAG28243.1"/>
    </source>
</evidence>
<dbReference type="OrthoDB" id="9766909at2"/>
<feature type="domain" description="Penicillin-binding protein transpeptidase" evidence="22">
    <location>
        <begin position="333"/>
        <end position="583"/>
    </location>
</feature>
<keyword evidence="8" id="KW-0328">Glycosyltransferase</keyword>
<reference evidence="24 25" key="1">
    <citation type="submission" date="2016-02" db="EMBL/GenBank/DDBJ databases">
        <title>Draft genome sequence of Thermodesulfatator sp. S606.</title>
        <authorList>
            <person name="Lai Q."/>
            <person name="Cao J."/>
            <person name="Dupont S."/>
            <person name="Shao Z."/>
            <person name="Jebbar M."/>
            <person name="Alain K."/>
        </authorList>
    </citation>
    <scope>NUCLEOTIDE SEQUENCE [LARGE SCALE GENOMIC DNA]</scope>
    <source>
        <strain evidence="24 25">S606</strain>
    </source>
</reference>
<dbReference type="InterPro" id="IPR050396">
    <property type="entry name" value="Glycosyltr_51/Transpeptidase"/>
</dbReference>